<evidence type="ECO:0000313" key="1">
    <source>
        <dbReference type="EMBL" id="PTQ58296.1"/>
    </source>
</evidence>
<accession>A0A2T5GG57</accession>
<evidence type="ECO:0000313" key="2">
    <source>
        <dbReference type="Proteomes" id="UP000244189"/>
    </source>
</evidence>
<comment type="caution">
    <text evidence="1">The sequence shown here is derived from an EMBL/GenBank/DDBJ whole genome shotgun (WGS) entry which is preliminary data.</text>
</comment>
<dbReference type="Pfam" id="PF05045">
    <property type="entry name" value="RgpF"/>
    <property type="match status" value="1"/>
</dbReference>
<reference evidence="1 2" key="1">
    <citation type="submission" date="2018-04" db="EMBL/GenBank/DDBJ databases">
        <title>Genomic Encyclopedia of Type Strains, Phase III (KMG-III): the genomes of soil and plant-associated and newly described type strains.</title>
        <authorList>
            <person name="Whitman W."/>
        </authorList>
    </citation>
    <scope>NUCLEOTIDE SEQUENCE [LARGE SCALE GENOMIC DNA]</scope>
    <source>
        <strain evidence="1 2">MA101b</strain>
    </source>
</reference>
<dbReference type="AlphaFoldDB" id="A0A2T5GG57"/>
<proteinExistence type="predicted"/>
<dbReference type="Proteomes" id="UP000244189">
    <property type="component" value="Unassembled WGS sequence"/>
</dbReference>
<dbReference type="InterPro" id="IPR007739">
    <property type="entry name" value="RgpF"/>
</dbReference>
<organism evidence="1 2">
    <name type="scientific">Sphingomonas aurantiaca</name>
    <dbReference type="NCBI Taxonomy" id="185949"/>
    <lineage>
        <taxon>Bacteria</taxon>
        <taxon>Pseudomonadati</taxon>
        <taxon>Pseudomonadota</taxon>
        <taxon>Alphaproteobacteria</taxon>
        <taxon>Sphingomonadales</taxon>
        <taxon>Sphingomonadaceae</taxon>
        <taxon>Sphingomonas</taxon>
    </lineage>
</organism>
<sequence>MSDQPWAQVDLERLRRARRLCLFAHYHQDAVVAEHVLRYLQALGAAGFTVLVLSTSPLPDAECAKLRAVGAEIALRENRGMDFGGWIEACLELFPIEAELLLLANDSVYAPLGDLPAFVETLVDTEADFYGALESLEVAPHLQSWFVLLRPAAYTSDAFAALMRTPMPEMGSKLALVLRYEIGLTRNLAAAGLRYHAAFTLAGRAGIASALPYNPAHLLWRALIEAGVPFLKIEALRLNLMRIGDIGQWRDVVARHAPDMVAPIEADIARRGTARRPGMLLMSRSRPIYWPELRPLILADYRAGRTRSRLLLALSRTVIAAMWAPRWGIAKAIGARMKLQRRG</sequence>
<dbReference type="RefSeq" id="WP_167398919.1">
    <property type="nucleotide sequence ID" value="NZ_QAOG01000009.1"/>
</dbReference>
<protein>
    <submittedName>
        <fullName evidence="1">Rhamnan synthesis protein F</fullName>
    </submittedName>
</protein>
<name>A0A2T5GG57_9SPHN</name>
<gene>
    <name evidence="1" type="ORF">C8J26_3896</name>
</gene>
<dbReference type="EMBL" id="QAOG01000009">
    <property type="protein sequence ID" value="PTQ58296.1"/>
    <property type="molecule type" value="Genomic_DNA"/>
</dbReference>
<keyword evidence="2" id="KW-1185">Reference proteome</keyword>